<dbReference type="PANTHER" id="PTHR43628">
    <property type="entry name" value="ACTIVATOR OF C KINASE PROTEIN 1-RELATED"/>
    <property type="match status" value="1"/>
</dbReference>
<dbReference type="InterPro" id="IPR000719">
    <property type="entry name" value="Prot_kinase_dom"/>
</dbReference>
<reference evidence="2 3" key="1">
    <citation type="submission" date="2018-08" db="EMBL/GenBank/DDBJ databases">
        <title>Genome and evolution of the arbuscular mycorrhizal fungus Diversispora epigaea (formerly Glomus versiforme) and its bacterial endosymbionts.</title>
        <authorList>
            <person name="Sun X."/>
            <person name="Fei Z."/>
            <person name="Harrison M."/>
        </authorList>
    </citation>
    <scope>NUCLEOTIDE SEQUENCE [LARGE SCALE GENOMIC DNA]</scope>
    <source>
        <strain evidence="2 3">IT104</strain>
    </source>
</reference>
<comment type="caution">
    <text evidence="2">The sequence shown here is derived from an EMBL/GenBank/DDBJ whole genome shotgun (WGS) entry which is preliminary data.</text>
</comment>
<organism evidence="2 3">
    <name type="scientific">Diversispora epigaea</name>
    <dbReference type="NCBI Taxonomy" id="1348612"/>
    <lineage>
        <taxon>Eukaryota</taxon>
        <taxon>Fungi</taxon>
        <taxon>Fungi incertae sedis</taxon>
        <taxon>Mucoromycota</taxon>
        <taxon>Glomeromycotina</taxon>
        <taxon>Glomeromycetes</taxon>
        <taxon>Diversisporales</taxon>
        <taxon>Diversisporaceae</taxon>
        <taxon>Diversispora</taxon>
    </lineage>
</organism>
<dbReference type="InterPro" id="IPR001245">
    <property type="entry name" value="Ser-Thr/Tyr_kinase_cat_dom"/>
</dbReference>
<name>A0A397HAW1_9GLOM</name>
<proteinExistence type="predicted"/>
<dbReference type="STRING" id="1348612.A0A397HAW1"/>
<evidence type="ECO:0000313" key="3">
    <source>
        <dbReference type="Proteomes" id="UP000266861"/>
    </source>
</evidence>
<dbReference type="PANTHER" id="PTHR43628:SF1">
    <property type="entry name" value="CHITIN SYNTHASE REGULATORY FACTOR 2-RELATED"/>
    <property type="match status" value="1"/>
</dbReference>
<dbReference type="InterPro" id="IPR052945">
    <property type="entry name" value="Mitotic_Regulator"/>
</dbReference>
<dbReference type="Pfam" id="PF08238">
    <property type="entry name" value="Sel1"/>
    <property type="match status" value="7"/>
</dbReference>
<dbReference type="GO" id="GO:0004672">
    <property type="term" value="F:protein kinase activity"/>
    <property type="evidence" value="ECO:0007669"/>
    <property type="project" value="InterPro"/>
</dbReference>
<accession>A0A397HAW1</accession>
<dbReference type="SUPFAM" id="SSF56112">
    <property type="entry name" value="Protein kinase-like (PK-like)"/>
    <property type="match status" value="1"/>
</dbReference>
<dbReference type="Proteomes" id="UP000266861">
    <property type="component" value="Unassembled WGS sequence"/>
</dbReference>
<dbReference type="SUPFAM" id="SSF81901">
    <property type="entry name" value="HCP-like"/>
    <property type="match status" value="1"/>
</dbReference>
<dbReference type="GO" id="GO:0005524">
    <property type="term" value="F:ATP binding"/>
    <property type="evidence" value="ECO:0007669"/>
    <property type="project" value="InterPro"/>
</dbReference>
<dbReference type="InterPro" id="IPR011009">
    <property type="entry name" value="Kinase-like_dom_sf"/>
</dbReference>
<dbReference type="SMART" id="SM00671">
    <property type="entry name" value="SEL1"/>
    <property type="match status" value="6"/>
</dbReference>
<feature type="domain" description="Protein kinase" evidence="1">
    <location>
        <begin position="41"/>
        <end position="303"/>
    </location>
</feature>
<evidence type="ECO:0000259" key="1">
    <source>
        <dbReference type="PROSITE" id="PS50011"/>
    </source>
</evidence>
<dbReference type="AlphaFoldDB" id="A0A397HAW1"/>
<protein>
    <recommendedName>
        <fullName evidence="1">Protein kinase domain-containing protein</fullName>
    </recommendedName>
</protein>
<evidence type="ECO:0000313" key="2">
    <source>
        <dbReference type="EMBL" id="RHZ60202.1"/>
    </source>
</evidence>
<dbReference type="Gene3D" id="1.25.40.10">
    <property type="entry name" value="Tetratricopeptide repeat domain"/>
    <property type="match status" value="1"/>
</dbReference>
<gene>
    <name evidence="2" type="ORF">Glove_357g16</name>
</gene>
<dbReference type="Pfam" id="PF07714">
    <property type="entry name" value="PK_Tyr_Ser-Thr"/>
    <property type="match status" value="1"/>
</dbReference>
<keyword evidence="3" id="KW-1185">Reference proteome</keyword>
<dbReference type="EMBL" id="PQFF01000325">
    <property type="protein sequence ID" value="RHZ60202.1"/>
    <property type="molecule type" value="Genomic_DNA"/>
</dbReference>
<dbReference type="PROSITE" id="PS50011">
    <property type="entry name" value="PROTEIN_KINASE_DOM"/>
    <property type="match status" value="1"/>
</dbReference>
<dbReference type="InterPro" id="IPR006597">
    <property type="entry name" value="Sel1-like"/>
</dbReference>
<sequence>MSQEKSNDYEDTKEWESWMDNLIIEDTIQKEIIPFYQYSEFENIELINKNVYKATFKTSQKTVALKCISITDKFTLDNLINEVKRHRKLEIHDSILKFYGITKQENTNKYMIILKYANNGSLRQYLKTNFQKLDWNAKLNLAKQIANILSYLHSNDFIHGRLNSEKILIHNDQIELNIFGLTKIIPESLKFLTNTRGPIQYIDPQYLEIFNAIGKNKSSDIFSLGIILWEISSGIPPFGMESMVPSSNLSNVNLLNDIVKGKREMIIPGTPSKYKEIYAECWKHDGNSRPNISQVVENLSEIIISDEIVPQSQPFNVSDEIVVPPQSQPQNVSDEMISVKLEKINIQNEELEVKPDHPVAFDDSVEINDSIKDLFEFFIDIFKKQTFVTQPMMIKNYIRERKMNPVKVLYEIMISHASHYWFTSIIGFFYKNGIGTIVDNQMAFQFFSLADNEMIDTKNIYSNSPSLRKLYNINKEIGLVYLADMHLNGISVEKDMKKAFRIYSKIADEGSFVALNEVAFCYRKGLGVEKNHKKAFELYLKSAENGCPIAQYRVGLCYRYGIGISKSEIKGFQWGLKSALAGNISAICDTGFCYSRGIGVVEDVDLSFEWYLKAAKSGYSTAEYYLGLLYDNLYGDEVKAFEWYERAAENSEQSNENNKSQYLIGICFYGGCGTEKDIIKAIYWLSKAKKNGNTSAELFLERIIKSYE</sequence>
<dbReference type="InterPro" id="IPR011990">
    <property type="entry name" value="TPR-like_helical_dom_sf"/>
</dbReference>
<dbReference type="Gene3D" id="1.10.510.10">
    <property type="entry name" value="Transferase(Phosphotransferase) domain 1"/>
    <property type="match status" value="1"/>
</dbReference>